<dbReference type="InterPro" id="IPR056785">
    <property type="entry name" value="YkcA/B-like_C"/>
</dbReference>
<feature type="domain" description="Putative mannosyltransferase YkcA/B-like C-terminal" evidence="9">
    <location>
        <begin position="188"/>
        <end position="273"/>
    </location>
</feature>
<evidence type="ECO:0000256" key="4">
    <source>
        <dbReference type="ARBA" id="ARBA00022679"/>
    </source>
</evidence>
<gene>
    <name evidence="10" type="ORF">Prum_028470</name>
</gene>
<dbReference type="InterPro" id="IPR050297">
    <property type="entry name" value="LipidA_mod_glycosyltrf_83"/>
</dbReference>
<protein>
    <recommendedName>
        <fullName evidence="9">Putative mannosyltransferase YkcA/B-like C-terminal domain-containing protein</fullName>
    </recommendedName>
</protein>
<dbReference type="GO" id="GO:0009103">
    <property type="term" value="P:lipopolysaccharide biosynthetic process"/>
    <property type="evidence" value="ECO:0007669"/>
    <property type="project" value="UniProtKB-ARBA"/>
</dbReference>
<reference evidence="10 11" key="1">
    <citation type="submission" date="2020-03" db="EMBL/GenBank/DDBJ databases">
        <title>Whole genome shotgun sequence of Phytohabitans rumicis NBRC 108638.</title>
        <authorList>
            <person name="Komaki H."/>
            <person name="Tamura T."/>
        </authorList>
    </citation>
    <scope>NUCLEOTIDE SEQUENCE [LARGE SCALE GENOMIC DNA]</scope>
    <source>
        <strain evidence="10 11">NBRC 108638</strain>
    </source>
</reference>
<reference evidence="10 11" key="2">
    <citation type="submission" date="2020-03" db="EMBL/GenBank/DDBJ databases">
        <authorList>
            <person name="Ichikawa N."/>
            <person name="Kimura A."/>
            <person name="Kitahashi Y."/>
            <person name="Uohara A."/>
        </authorList>
    </citation>
    <scope>NUCLEOTIDE SEQUENCE [LARGE SCALE GENOMIC DNA]</scope>
    <source>
        <strain evidence="10 11">NBRC 108638</strain>
    </source>
</reference>
<feature type="transmembrane region" description="Helical" evidence="8">
    <location>
        <begin position="127"/>
        <end position="149"/>
    </location>
</feature>
<feature type="transmembrane region" description="Helical" evidence="8">
    <location>
        <begin position="44"/>
        <end position="64"/>
    </location>
</feature>
<name>A0A6V8L934_9ACTN</name>
<feature type="transmembrane region" description="Helical" evidence="8">
    <location>
        <begin position="71"/>
        <end position="90"/>
    </location>
</feature>
<evidence type="ECO:0000256" key="3">
    <source>
        <dbReference type="ARBA" id="ARBA00022676"/>
    </source>
</evidence>
<comment type="caution">
    <text evidence="10">The sequence shown here is derived from an EMBL/GenBank/DDBJ whole genome shotgun (WGS) entry which is preliminary data.</text>
</comment>
<dbReference type="AlphaFoldDB" id="A0A6V8L934"/>
<keyword evidence="7 8" id="KW-0472">Membrane</keyword>
<sequence>MAGLWATRLGPRTDRTRAAVVLWGGWLIVTGLVFSYMQGTVHPYYSVALAPAIAGLVAVVGRELWRQRDDLVARVFLAAMVGVTGFWSFRLLARTPAWHPELRYAVAATTAVVVLGMLVPPRRLATAAAVVALGGVLTLVGGSGGYALATAAVPHSGSIPSAGPSVSPRGGFGGDASADSALSDLLKATTTTWAAATSGSQTAASLQLASGRPVMAMGGFTGSDPAPTLAQFQQWVQEGKISYFVAGGRGGGGGGGPGGRGSGGEIATWVQENYTATTVGGTTVYDLRG</sequence>
<evidence type="ECO:0000256" key="6">
    <source>
        <dbReference type="ARBA" id="ARBA00022989"/>
    </source>
</evidence>
<evidence type="ECO:0000256" key="7">
    <source>
        <dbReference type="ARBA" id="ARBA00023136"/>
    </source>
</evidence>
<evidence type="ECO:0000313" key="10">
    <source>
        <dbReference type="EMBL" id="GFJ89205.1"/>
    </source>
</evidence>
<proteinExistence type="predicted"/>
<dbReference type="GO" id="GO:0005886">
    <property type="term" value="C:plasma membrane"/>
    <property type="evidence" value="ECO:0007669"/>
    <property type="project" value="UniProtKB-SubCell"/>
</dbReference>
<dbReference type="Proteomes" id="UP000482960">
    <property type="component" value="Unassembled WGS sequence"/>
</dbReference>
<evidence type="ECO:0000256" key="5">
    <source>
        <dbReference type="ARBA" id="ARBA00022692"/>
    </source>
</evidence>
<feature type="transmembrane region" description="Helical" evidence="8">
    <location>
        <begin position="20"/>
        <end position="38"/>
    </location>
</feature>
<dbReference type="PANTHER" id="PTHR33908:SF3">
    <property type="entry name" value="UNDECAPRENYL PHOSPHATE-ALPHA-4-AMINO-4-DEOXY-L-ARABINOSE ARABINOSYL TRANSFERASE"/>
    <property type="match status" value="1"/>
</dbReference>
<evidence type="ECO:0000256" key="8">
    <source>
        <dbReference type="SAM" id="Phobius"/>
    </source>
</evidence>
<comment type="subcellular location">
    <subcellularLocation>
        <location evidence="1">Cell membrane</location>
        <topology evidence="1">Multi-pass membrane protein</topology>
    </subcellularLocation>
</comment>
<keyword evidence="5 8" id="KW-0812">Transmembrane</keyword>
<dbReference type="GO" id="GO:0016763">
    <property type="term" value="F:pentosyltransferase activity"/>
    <property type="evidence" value="ECO:0007669"/>
    <property type="project" value="TreeGrafter"/>
</dbReference>
<keyword evidence="3" id="KW-0328">Glycosyltransferase</keyword>
<organism evidence="10 11">
    <name type="scientific">Phytohabitans rumicis</name>
    <dbReference type="NCBI Taxonomy" id="1076125"/>
    <lineage>
        <taxon>Bacteria</taxon>
        <taxon>Bacillati</taxon>
        <taxon>Actinomycetota</taxon>
        <taxon>Actinomycetes</taxon>
        <taxon>Micromonosporales</taxon>
        <taxon>Micromonosporaceae</taxon>
    </lineage>
</organism>
<keyword evidence="2" id="KW-1003">Cell membrane</keyword>
<keyword evidence="6 8" id="KW-1133">Transmembrane helix</keyword>
<evidence type="ECO:0000256" key="2">
    <source>
        <dbReference type="ARBA" id="ARBA00022475"/>
    </source>
</evidence>
<keyword evidence="11" id="KW-1185">Reference proteome</keyword>
<feature type="transmembrane region" description="Helical" evidence="8">
    <location>
        <begin position="102"/>
        <end position="120"/>
    </location>
</feature>
<dbReference type="PANTHER" id="PTHR33908">
    <property type="entry name" value="MANNOSYLTRANSFERASE YKCB-RELATED"/>
    <property type="match status" value="1"/>
</dbReference>
<dbReference type="EMBL" id="BLPG01000001">
    <property type="protein sequence ID" value="GFJ89205.1"/>
    <property type="molecule type" value="Genomic_DNA"/>
</dbReference>
<evidence type="ECO:0000256" key="1">
    <source>
        <dbReference type="ARBA" id="ARBA00004651"/>
    </source>
</evidence>
<accession>A0A6V8L934</accession>
<keyword evidence="4" id="KW-0808">Transferase</keyword>
<evidence type="ECO:0000313" key="11">
    <source>
        <dbReference type="Proteomes" id="UP000482960"/>
    </source>
</evidence>
<evidence type="ECO:0000259" key="9">
    <source>
        <dbReference type="Pfam" id="PF24878"/>
    </source>
</evidence>
<dbReference type="GO" id="GO:0010041">
    <property type="term" value="P:response to iron(III) ion"/>
    <property type="evidence" value="ECO:0007669"/>
    <property type="project" value="TreeGrafter"/>
</dbReference>
<dbReference type="Pfam" id="PF24878">
    <property type="entry name" value="YkcB_C"/>
    <property type="match status" value="1"/>
</dbReference>